<dbReference type="EMBL" id="MTKO01000078">
    <property type="protein sequence ID" value="RWX45410.1"/>
    <property type="molecule type" value="Genomic_DNA"/>
</dbReference>
<reference evidence="1 2" key="1">
    <citation type="submission" date="2017-01" db="EMBL/GenBank/DDBJ databases">
        <title>The cable genome- insights into the physiology and evolution of filamentous bacteria capable of sulfide oxidation via long distance electron transfer.</title>
        <authorList>
            <person name="Schreiber L."/>
            <person name="Bjerg J.T."/>
            <person name="Boggild A."/>
            <person name="Van De Vossenberg J."/>
            <person name="Meysman F."/>
            <person name="Nielsen L.P."/>
            <person name="Schramm A."/>
            <person name="Kjeldsen K.U."/>
        </authorList>
    </citation>
    <scope>NUCLEOTIDE SEQUENCE [LARGE SCALE GENOMIC DNA]</scope>
    <source>
        <strain evidence="1">MCF</strain>
    </source>
</reference>
<gene>
    <name evidence="1" type="ORF">H206_00938</name>
</gene>
<comment type="caution">
    <text evidence="1">The sequence shown here is derived from an EMBL/GenBank/DDBJ whole genome shotgun (WGS) entry which is preliminary data.</text>
</comment>
<keyword evidence="2" id="KW-1185">Reference proteome</keyword>
<protein>
    <submittedName>
        <fullName evidence="1">Uncharacterized protein</fullName>
    </submittedName>
</protein>
<dbReference type="Proteomes" id="UP000287853">
    <property type="component" value="Unassembled WGS sequence"/>
</dbReference>
<organism evidence="1 2">
    <name type="scientific">Candidatus Electrothrix aarhusensis</name>
    <dbReference type="NCBI Taxonomy" id="1859131"/>
    <lineage>
        <taxon>Bacteria</taxon>
        <taxon>Pseudomonadati</taxon>
        <taxon>Thermodesulfobacteriota</taxon>
        <taxon>Desulfobulbia</taxon>
        <taxon>Desulfobulbales</taxon>
        <taxon>Desulfobulbaceae</taxon>
        <taxon>Candidatus Electrothrix</taxon>
    </lineage>
</organism>
<dbReference type="AlphaFoldDB" id="A0A444IXF9"/>
<name>A0A444IXF9_9BACT</name>
<proteinExistence type="predicted"/>
<accession>A0A444IXF9</accession>
<evidence type="ECO:0000313" key="1">
    <source>
        <dbReference type="EMBL" id="RWX45410.1"/>
    </source>
</evidence>
<sequence>MFERKLCVRLRENFTLPFGNGKGKSGGEGNRKEYVAGEWLSGQFVEIDNRRLFRSGNLSLSLSYFDRMKFSASDEGGMGKDELDELLDFFLR</sequence>
<evidence type="ECO:0000313" key="2">
    <source>
        <dbReference type="Proteomes" id="UP000287853"/>
    </source>
</evidence>